<dbReference type="PANTHER" id="PTHR24304:SF2">
    <property type="entry name" value="24-HYDROXYCHOLESTEROL 7-ALPHA-HYDROXYLASE"/>
    <property type="match status" value="1"/>
</dbReference>
<dbReference type="GO" id="GO:0005506">
    <property type="term" value="F:iron ion binding"/>
    <property type="evidence" value="ECO:0007669"/>
    <property type="project" value="InterPro"/>
</dbReference>
<keyword evidence="8" id="KW-1185">Reference proteome</keyword>
<dbReference type="FunFam" id="1.10.630.10:FF:000367">
    <property type="entry name" value="Uncharacterized protein"/>
    <property type="match status" value="1"/>
</dbReference>
<dbReference type="OrthoDB" id="1470350at2759"/>
<proteinExistence type="inferred from homology"/>
<dbReference type="GeneID" id="18244541"/>
<evidence type="ECO:0000256" key="3">
    <source>
        <dbReference type="ARBA" id="ARBA00022617"/>
    </source>
</evidence>
<name>F4PD41_BATDJ</name>
<keyword evidence="3" id="KW-0349">Heme</keyword>
<evidence type="ECO:0000256" key="4">
    <source>
        <dbReference type="ARBA" id="ARBA00022723"/>
    </source>
</evidence>
<keyword evidence="6" id="KW-0812">Transmembrane</keyword>
<dbReference type="Proteomes" id="UP000007241">
    <property type="component" value="Unassembled WGS sequence"/>
</dbReference>
<dbReference type="OMA" id="PYLTHHD"/>
<dbReference type="EMBL" id="GL882894">
    <property type="protein sequence ID" value="EGF76910.1"/>
    <property type="molecule type" value="Genomic_DNA"/>
</dbReference>
<keyword evidence="6" id="KW-1133">Transmembrane helix</keyword>
<dbReference type="STRING" id="684364.F4PD41"/>
<dbReference type="GO" id="GO:0004497">
    <property type="term" value="F:monooxygenase activity"/>
    <property type="evidence" value="ECO:0007669"/>
    <property type="project" value="InterPro"/>
</dbReference>
<dbReference type="AlphaFoldDB" id="F4PD41"/>
<evidence type="ECO:0000313" key="8">
    <source>
        <dbReference type="Proteomes" id="UP000007241"/>
    </source>
</evidence>
<evidence type="ECO:0000256" key="5">
    <source>
        <dbReference type="ARBA" id="ARBA00023004"/>
    </source>
</evidence>
<feature type="transmembrane region" description="Helical" evidence="6">
    <location>
        <begin position="62"/>
        <end position="84"/>
    </location>
</feature>
<accession>F4PD41</accession>
<keyword evidence="4" id="KW-0479">Metal-binding</keyword>
<dbReference type="SUPFAM" id="SSF48264">
    <property type="entry name" value="Cytochrome P450"/>
    <property type="match status" value="1"/>
</dbReference>
<protein>
    <recommendedName>
        <fullName evidence="9">Cytochrome P450</fullName>
    </recommendedName>
</protein>
<comment type="similarity">
    <text evidence="2">Belongs to the cytochrome P450 family.</text>
</comment>
<keyword evidence="5" id="KW-0408">Iron</keyword>
<dbReference type="InterPro" id="IPR001128">
    <property type="entry name" value="Cyt_P450"/>
</dbReference>
<gene>
    <name evidence="7" type="ORF">BATDEDRAFT_92191</name>
</gene>
<evidence type="ECO:0000256" key="1">
    <source>
        <dbReference type="ARBA" id="ARBA00001971"/>
    </source>
</evidence>
<dbReference type="GO" id="GO:0020037">
    <property type="term" value="F:heme binding"/>
    <property type="evidence" value="ECO:0007669"/>
    <property type="project" value="InterPro"/>
</dbReference>
<dbReference type="InterPro" id="IPR036396">
    <property type="entry name" value="Cyt_P450_sf"/>
</dbReference>
<reference evidence="7 8" key="1">
    <citation type="submission" date="2009-12" db="EMBL/GenBank/DDBJ databases">
        <title>The draft genome of Batrachochytrium dendrobatidis.</title>
        <authorList>
            <consortium name="US DOE Joint Genome Institute (JGI-PGF)"/>
            <person name="Kuo A."/>
            <person name="Salamov A."/>
            <person name="Schmutz J."/>
            <person name="Lucas S."/>
            <person name="Pitluck S."/>
            <person name="Rosenblum E."/>
            <person name="Stajich J."/>
            <person name="Eisen M."/>
            <person name="Grigoriev I.V."/>
        </authorList>
    </citation>
    <scope>NUCLEOTIDE SEQUENCE [LARGE SCALE GENOMIC DNA]</scope>
    <source>
        <strain evidence="8">JAM81 / FGSC 10211</strain>
    </source>
</reference>
<evidence type="ECO:0008006" key="9">
    <source>
        <dbReference type="Google" id="ProtNLM"/>
    </source>
</evidence>
<dbReference type="RefSeq" id="XP_006682499.1">
    <property type="nucleotide sequence ID" value="XM_006682436.1"/>
</dbReference>
<dbReference type="Gene3D" id="1.10.630.10">
    <property type="entry name" value="Cytochrome P450"/>
    <property type="match status" value="1"/>
</dbReference>
<dbReference type="GO" id="GO:0016491">
    <property type="term" value="F:oxidoreductase activity"/>
    <property type="evidence" value="ECO:0000318"/>
    <property type="project" value="GO_Central"/>
</dbReference>
<dbReference type="GO" id="GO:0006696">
    <property type="term" value="P:ergosterol biosynthetic process"/>
    <property type="evidence" value="ECO:0000318"/>
    <property type="project" value="GO_Central"/>
</dbReference>
<dbReference type="InterPro" id="IPR050529">
    <property type="entry name" value="CYP450_sterol_14alpha_dmase"/>
</dbReference>
<dbReference type="PANTHER" id="PTHR24304">
    <property type="entry name" value="CYTOCHROME P450 FAMILY 7"/>
    <property type="match status" value="1"/>
</dbReference>
<evidence type="ECO:0000256" key="6">
    <source>
        <dbReference type="SAM" id="Phobius"/>
    </source>
</evidence>
<dbReference type="GO" id="GO:0016705">
    <property type="term" value="F:oxidoreductase activity, acting on paired donors, with incorporation or reduction of molecular oxygen"/>
    <property type="evidence" value="ECO:0007669"/>
    <property type="project" value="InterPro"/>
</dbReference>
<organism evidence="7 8">
    <name type="scientific">Batrachochytrium dendrobatidis (strain JAM81 / FGSC 10211)</name>
    <name type="common">Frog chytrid fungus</name>
    <dbReference type="NCBI Taxonomy" id="684364"/>
    <lineage>
        <taxon>Eukaryota</taxon>
        <taxon>Fungi</taxon>
        <taxon>Fungi incertae sedis</taxon>
        <taxon>Chytridiomycota</taxon>
        <taxon>Chytridiomycota incertae sedis</taxon>
        <taxon>Chytridiomycetes</taxon>
        <taxon>Rhizophydiales</taxon>
        <taxon>Rhizophydiales incertae sedis</taxon>
        <taxon>Batrachochytrium</taxon>
    </lineage>
</organism>
<sequence>MDSPEFNEAIRRAPKGMFKEDENGIHVGFEDLFRKEPKQAGPGEMIGMLYDLGKSDDINAQILFWVVLVIFVIPIVIGMVFVLFGSHRQKRKLVPAISSWIPFGVTLWFSRNPLDFIMTQGKKYSKGFSIPLGFSEFTVFAGVKGQKLISAFEDDKMSFAQGFKLQFEKTLVSGRLKIVQDQYLQSVLTKPRFTDQIHSYLPEMLRARLDHIKNEESVDLFKFSSDIALRLLTRLAIGQKLLDENDDDIIPLMQTTEKTLMSPGTLFFRSFSFGTSASKTLFQDLRIIIQEEIEFRKENPSDESYYDIISILTKAAPQLSVDGIVSHINLFIFANHSDISGTIAWTLYHLIQDRTLQTRVLTEYAQAVSVSDTVKDNVSTQPCLTSIIKEVGRLYAPLFLIRGSFKKQPIGNYDIYFCDIVATSPAMIALNEKIYESPKTFDASRFLDQQKIQVLTQQQKLLQFNNAQHAWFDHVIAETMIKRTIIPTILETYHIELVDKKFTPRPSYLESFSTPFSDLPLCVKFSNKACMMDNVSKQSNAKKSK</sequence>
<dbReference type="InParanoid" id="F4PD41"/>
<evidence type="ECO:0000313" key="7">
    <source>
        <dbReference type="EMBL" id="EGF76910.1"/>
    </source>
</evidence>
<comment type="cofactor">
    <cofactor evidence="1">
        <name>heme</name>
        <dbReference type="ChEBI" id="CHEBI:30413"/>
    </cofactor>
</comment>
<keyword evidence="6" id="KW-0472">Membrane</keyword>
<dbReference type="InterPro" id="IPR002403">
    <property type="entry name" value="Cyt_P450_E_grp-IV"/>
</dbReference>
<dbReference type="HOGENOM" id="CLU_499629_0_0_1"/>
<dbReference type="PRINTS" id="PR00465">
    <property type="entry name" value="EP450IV"/>
</dbReference>
<evidence type="ECO:0000256" key="2">
    <source>
        <dbReference type="ARBA" id="ARBA00010617"/>
    </source>
</evidence>
<feature type="transmembrane region" description="Helical" evidence="6">
    <location>
        <begin position="93"/>
        <end position="110"/>
    </location>
</feature>
<dbReference type="Pfam" id="PF00067">
    <property type="entry name" value="p450"/>
    <property type="match status" value="1"/>
</dbReference>